<dbReference type="Gene3D" id="1.10.10.10">
    <property type="entry name" value="Winged helix-like DNA-binding domain superfamily/Winged helix DNA-binding domain"/>
    <property type="match status" value="1"/>
</dbReference>
<dbReference type="InterPro" id="IPR011991">
    <property type="entry name" value="ArsR-like_HTH"/>
</dbReference>
<dbReference type="Gene3D" id="3.30.420.40">
    <property type="match status" value="2"/>
</dbReference>
<evidence type="ECO:0000313" key="2">
    <source>
        <dbReference type="EMBL" id="GAA1997886.1"/>
    </source>
</evidence>
<sequence>MAISIPFAVDTGIQGLPDTERRVLLELILHGGQSRVRIAERLGLSRTSLTRVTRQLLDAGFVIEGEMQLSGTRGRPAEALYLRQDAARFAGVKLTADQLYLVVTDLSATIVAETAVALPSRKVEDVVALIAHEIARLEDQLGALTGVGIAAAGDVRSADRGPILQHSNFLGWDEVPLARLVADASGIPATLVNDVHALTGAQHWFGGEERHRSLVVYGVGAGIGCGVVIAEELHLGAHGRAGRIGHSRIGGRGRRCENGHRDCIHSFVTMPAIEQGAGVEAGEYALALDRARGGEAVALGAFESAARALGAAVADAVNAYDPDMVAIMGEGVDMLDLAPEQFRTGLAEFLEQGDAGSILIDRPPFHFDLYARGAAVAVMRELLA</sequence>
<protein>
    <submittedName>
        <fullName evidence="2">ROK family transcriptional regulator</fullName>
    </submittedName>
</protein>
<dbReference type="InterPro" id="IPR043129">
    <property type="entry name" value="ATPase_NBD"/>
</dbReference>
<proteinExistence type="inferred from homology"/>
<dbReference type="EMBL" id="BAAAOH010000001">
    <property type="protein sequence ID" value="GAA1997886.1"/>
    <property type="molecule type" value="Genomic_DNA"/>
</dbReference>
<organism evidence="2 3">
    <name type="scientific">Microbacterium pumilum</name>
    <dbReference type="NCBI Taxonomy" id="344165"/>
    <lineage>
        <taxon>Bacteria</taxon>
        <taxon>Bacillati</taxon>
        <taxon>Actinomycetota</taxon>
        <taxon>Actinomycetes</taxon>
        <taxon>Micrococcales</taxon>
        <taxon>Microbacteriaceae</taxon>
        <taxon>Microbacterium</taxon>
    </lineage>
</organism>
<comment type="similarity">
    <text evidence="1">Belongs to the ROK (NagC/XylR) family.</text>
</comment>
<dbReference type="PROSITE" id="PS01125">
    <property type="entry name" value="ROK"/>
    <property type="match status" value="1"/>
</dbReference>
<reference evidence="2 3" key="1">
    <citation type="journal article" date="2019" name="Int. J. Syst. Evol. Microbiol.">
        <title>The Global Catalogue of Microorganisms (GCM) 10K type strain sequencing project: providing services to taxonomists for standard genome sequencing and annotation.</title>
        <authorList>
            <consortium name="The Broad Institute Genomics Platform"/>
            <consortium name="The Broad Institute Genome Sequencing Center for Infectious Disease"/>
            <person name="Wu L."/>
            <person name="Ma J."/>
        </authorList>
    </citation>
    <scope>NUCLEOTIDE SEQUENCE [LARGE SCALE GENOMIC DNA]</scope>
    <source>
        <strain evidence="2 3">JCM 14902</strain>
    </source>
</reference>
<comment type="caution">
    <text evidence="2">The sequence shown here is derived from an EMBL/GenBank/DDBJ whole genome shotgun (WGS) entry which is preliminary data.</text>
</comment>
<dbReference type="InterPro" id="IPR036390">
    <property type="entry name" value="WH_DNA-bd_sf"/>
</dbReference>
<dbReference type="InterPro" id="IPR000600">
    <property type="entry name" value="ROK"/>
</dbReference>
<name>A0ABN2T492_9MICO</name>
<dbReference type="InterPro" id="IPR049874">
    <property type="entry name" value="ROK_cs"/>
</dbReference>
<dbReference type="SUPFAM" id="SSF53067">
    <property type="entry name" value="Actin-like ATPase domain"/>
    <property type="match status" value="1"/>
</dbReference>
<dbReference type="Pfam" id="PF13412">
    <property type="entry name" value="HTH_24"/>
    <property type="match status" value="1"/>
</dbReference>
<dbReference type="InterPro" id="IPR036388">
    <property type="entry name" value="WH-like_DNA-bd_sf"/>
</dbReference>
<evidence type="ECO:0000256" key="1">
    <source>
        <dbReference type="ARBA" id="ARBA00006479"/>
    </source>
</evidence>
<dbReference type="Pfam" id="PF00480">
    <property type="entry name" value="ROK"/>
    <property type="match status" value="1"/>
</dbReference>
<accession>A0ABN2T492</accession>
<keyword evidence="3" id="KW-1185">Reference proteome</keyword>
<dbReference type="SUPFAM" id="SSF46785">
    <property type="entry name" value="Winged helix' DNA-binding domain"/>
    <property type="match status" value="1"/>
</dbReference>
<dbReference type="PANTHER" id="PTHR18964:SF149">
    <property type="entry name" value="BIFUNCTIONAL UDP-N-ACETYLGLUCOSAMINE 2-EPIMERASE_N-ACETYLMANNOSAMINE KINASE"/>
    <property type="match status" value="1"/>
</dbReference>
<dbReference type="CDD" id="cd00090">
    <property type="entry name" value="HTH_ARSR"/>
    <property type="match status" value="1"/>
</dbReference>
<evidence type="ECO:0000313" key="3">
    <source>
        <dbReference type="Proteomes" id="UP001500326"/>
    </source>
</evidence>
<dbReference type="PANTHER" id="PTHR18964">
    <property type="entry name" value="ROK (REPRESSOR, ORF, KINASE) FAMILY"/>
    <property type="match status" value="1"/>
</dbReference>
<dbReference type="Proteomes" id="UP001500326">
    <property type="component" value="Unassembled WGS sequence"/>
</dbReference>
<dbReference type="RefSeq" id="WP_344066321.1">
    <property type="nucleotide sequence ID" value="NZ_BAAAOH010000001.1"/>
</dbReference>
<gene>
    <name evidence="2" type="ORF">GCM10009777_38820</name>
</gene>